<organism evidence="1 2">
    <name type="scientific">Erythrobacter longus</name>
    <dbReference type="NCBI Taxonomy" id="1044"/>
    <lineage>
        <taxon>Bacteria</taxon>
        <taxon>Pseudomonadati</taxon>
        <taxon>Pseudomonadota</taxon>
        <taxon>Alphaproteobacteria</taxon>
        <taxon>Sphingomonadales</taxon>
        <taxon>Erythrobacteraceae</taxon>
        <taxon>Erythrobacter/Porphyrobacter group</taxon>
        <taxon>Erythrobacter</taxon>
    </lineage>
</organism>
<protein>
    <submittedName>
        <fullName evidence="1">Uncharacterized protein</fullName>
    </submittedName>
</protein>
<dbReference type="AlphaFoldDB" id="A0A074M3M0"/>
<evidence type="ECO:0000313" key="2">
    <source>
        <dbReference type="Proteomes" id="UP000027647"/>
    </source>
</evidence>
<keyword evidence="2" id="KW-1185">Reference proteome</keyword>
<comment type="caution">
    <text evidence="1">The sequence shown here is derived from an EMBL/GenBank/DDBJ whole genome shotgun (WGS) entry which is preliminary data.</text>
</comment>
<dbReference type="Proteomes" id="UP000027647">
    <property type="component" value="Unassembled WGS sequence"/>
</dbReference>
<sequence>MANLRMELYTEKPFREFVKLVRNMLLMLEIQTPQFRRDRSGVLKLGLTCFGLKHLAMPQIMSLRLESNN</sequence>
<dbReference type="STRING" id="1044.EH31_14305"/>
<proteinExistence type="predicted"/>
<reference evidence="1 2" key="1">
    <citation type="submission" date="2014-04" db="EMBL/GenBank/DDBJ databases">
        <title>A comprehensive comparison of genomes of Erythrobacter spp. strains.</title>
        <authorList>
            <person name="Zheng Q."/>
        </authorList>
    </citation>
    <scope>NUCLEOTIDE SEQUENCE [LARGE SCALE GENOMIC DNA]</scope>
    <source>
        <strain evidence="1 2">DSM 6997</strain>
    </source>
</reference>
<name>A0A074M3M0_ERYLO</name>
<evidence type="ECO:0000313" key="1">
    <source>
        <dbReference type="EMBL" id="KEO89201.1"/>
    </source>
</evidence>
<gene>
    <name evidence="1" type="ORF">EH31_14305</name>
</gene>
<dbReference type="EMBL" id="JMIW01000006">
    <property type="protein sequence ID" value="KEO89201.1"/>
    <property type="molecule type" value="Genomic_DNA"/>
</dbReference>
<accession>A0A074M3M0</accession>